<keyword evidence="4" id="KW-0378">Hydrolase</keyword>
<keyword evidence="5" id="KW-1185">Reference proteome</keyword>
<dbReference type="PANTHER" id="PTHR24276">
    <property type="entry name" value="POLYSERASE-RELATED"/>
    <property type="match status" value="1"/>
</dbReference>
<dbReference type="SMART" id="SM00020">
    <property type="entry name" value="Tryp_SPc"/>
    <property type="match status" value="1"/>
</dbReference>
<dbReference type="AlphaFoldDB" id="A0A8J3BC17"/>
<dbReference type="PROSITE" id="PS50240">
    <property type="entry name" value="TRYPSIN_DOM"/>
    <property type="match status" value="1"/>
</dbReference>
<dbReference type="InterPro" id="IPR050430">
    <property type="entry name" value="Peptidase_S1"/>
</dbReference>
<dbReference type="Proteomes" id="UP000649739">
    <property type="component" value="Unassembled WGS sequence"/>
</dbReference>
<dbReference type="GO" id="GO:0006508">
    <property type="term" value="P:proteolysis"/>
    <property type="evidence" value="ECO:0007669"/>
    <property type="project" value="InterPro"/>
</dbReference>
<dbReference type="InterPro" id="IPR001314">
    <property type="entry name" value="Peptidase_S1A"/>
</dbReference>
<dbReference type="InterPro" id="IPR001254">
    <property type="entry name" value="Trypsin_dom"/>
</dbReference>
<evidence type="ECO:0000313" key="5">
    <source>
        <dbReference type="Proteomes" id="UP000649739"/>
    </source>
</evidence>
<evidence type="ECO:0000313" key="4">
    <source>
        <dbReference type="EMBL" id="GGK09981.1"/>
    </source>
</evidence>
<dbReference type="InterPro" id="IPR043504">
    <property type="entry name" value="Peptidase_S1_PA_chymotrypsin"/>
</dbReference>
<name>A0A8J3BC17_9ACTN</name>
<organism evidence="4 5">
    <name type="scientific">Pilimelia anulata</name>
    <dbReference type="NCBI Taxonomy" id="53371"/>
    <lineage>
        <taxon>Bacteria</taxon>
        <taxon>Bacillati</taxon>
        <taxon>Actinomycetota</taxon>
        <taxon>Actinomycetes</taxon>
        <taxon>Micromonosporales</taxon>
        <taxon>Micromonosporaceae</taxon>
        <taxon>Pilimelia</taxon>
    </lineage>
</organism>
<feature type="domain" description="Peptidase S1" evidence="3">
    <location>
        <begin position="1"/>
        <end position="198"/>
    </location>
</feature>
<keyword evidence="2" id="KW-1015">Disulfide bond</keyword>
<dbReference type="InterPro" id="IPR033116">
    <property type="entry name" value="TRYPSIN_SER"/>
</dbReference>
<protein>
    <submittedName>
        <fullName evidence="4">Hydrolase</fullName>
    </submittedName>
</protein>
<dbReference type="PRINTS" id="PR00722">
    <property type="entry name" value="CHYMOTRYPSIN"/>
</dbReference>
<accession>A0A8J3BC17</accession>
<dbReference type="GO" id="GO:0004252">
    <property type="term" value="F:serine-type endopeptidase activity"/>
    <property type="evidence" value="ECO:0007669"/>
    <property type="project" value="InterPro"/>
</dbReference>
<dbReference type="Pfam" id="PF00089">
    <property type="entry name" value="Trypsin"/>
    <property type="match status" value="1"/>
</dbReference>
<dbReference type="RefSeq" id="WP_189172205.1">
    <property type="nucleotide sequence ID" value="NZ_BMQB01000014.1"/>
</dbReference>
<dbReference type="PANTHER" id="PTHR24276:SF91">
    <property type="entry name" value="AT26814P-RELATED"/>
    <property type="match status" value="1"/>
</dbReference>
<reference evidence="4" key="1">
    <citation type="journal article" date="2014" name="Int. J. Syst. Evol. Microbiol.">
        <title>Complete genome sequence of Corynebacterium casei LMG S-19264T (=DSM 44701T), isolated from a smear-ripened cheese.</title>
        <authorList>
            <consortium name="US DOE Joint Genome Institute (JGI-PGF)"/>
            <person name="Walter F."/>
            <person name="Albersmeier A."/>
            <person name="Kalinowski J."/>
            <person name="Ruckert C."/>
        </authorList>
    </citation>
    <scope>NUCLEOTIDE SEQUENCE</scope>
    <source>
        <strain evidence="4">JCM 3090</strain>
    </source>
</reference>
<evidence type="ECO:0000259" key="3">
    <source>
        <dbReference type="PROSITE" id="PS50240"/>
    </source>
</evidence>
<dbReference type="PROSITE" id="PS00135">
    <property type="entry name" value="TRYPSIN_SER"/>
    <property type="match status" value="1"/>
</dbReference>
<evidence type="ECO:0000256" key="2">
    <source>
        <dbReference type="ARBA" id="ARBA00023157"/>
    </source>
</evidence>
<evidence type="ECO:0000256" key="1">
    <source>
        <dbReference type="ARBA" id="ARBA00007664"/>
    </source>
</evidence>
<sequence length="199" mass="20479">MSTPLPWISALHTNGRFTCTSSIIAAEWVITAKHCVDQPSLSVRVGSLTRSSGGSTANVAQVVRAPGNNDVALLKLASGVQATYLTVAAQGSLSVGMQERVYGWGYQNSDWTNLAENLRTSSGTVTELDCASDFGDVACIRNDGDTAGGDSGGPMLNSAGDLVAVCSIGNKPTDGSGFGGYNTIVSSAVRSWIQQTAGV</sequence>
<reference evidence="4" key="2">
    <citation type="submission" date="2020-09" db="EMBL/GenBank/DDBJ databases">
        <authorList>
            <person name="Sun Q."/>
            <person name="Ohkuma M."/>
        </authorList>
    </citation>
    <scope>NUCLEOTIDE SEQUENCE</scope>
    <source>
        <strain evidence="4">JCM 3090</strain>
    </source>
</reference>
<gene>
    <name evidence="4" type="ORF">GCM10010123_44860</name>
</gene>
<dbReference type="InterPro" id="IPR009003">
    <property type="entry name" value="Peptidase_S1_PA"/>
</dbReference>
<dbReference type="Gene3D" id="2.40.10.10">
    <property type="entry name" value="Trypsin-like serine proteases"/>
    <property type="match status" value="2"/>
</dbReference>
<dbReference type="EMBL" id="BMQB01000014">
    <property type="protein sequence ID" value="GGK09981.1"/>
    <property type="molecule type" value="Genomic_DNA"/>
</dbReference>
<comment type="similarity">
    <text evidence="1">Belongs to the peptidase S1 family.</text>
</comment>
<proteinExistence type="inferred from homology"/>
<dbReference type="SUPFAM" id="SSF50494">
    <property type="entry name" value="Trypsin-like serine proteases"/>
    <property type="match status" value="1"/>
</dbReference>
<comment type="caution">
    <text evidence="4">The sequence shown here is derived from an EMBL/GenBank/DDBJ whole genome shotgun (WGS) entry which is preliminary data.</text>
</comment>